<feature type="compositionally biased region" description="Gly residues" evidence="15">
    <location>
        <begin position="989"/>
        <end position="1001"/>
    </location>
</feature>
<dbReference type="GO" id="GO:0016567">
    <property type="term" value="P:protein ubiquitination"/>
    <property type="evidence" value="ECO:0000318"/>
    <property type="project" value="GO_Central"/>
</dbReference>
<keyword evidence="8" id="KW-0677">Repeat</keyword>
<dbReference type="EC" id="2.3.2.27" evidence="4"/>
<dbReference type="FunCoup" id="A0A7M7HFC0">
    <property type="interactions" value="639"/>
</dbReference>
<dbReference type="OrthoDB" id="2163411at2759"/>
<dbReference type="GO" id="GO:0008270">
    <property type="term" value="F:zinc ion binding"/>
    <property type="evidence" value="ECO:0007669"/>
    <property type="project" value="UniProtKB-KW"/>
</dbReference>
<dbReference type="Gene3D" id="2.30.30.40">
    <property type="entry name" value="SH3 Domains"/>
    <property type="match status" value="4"/>
</dbReference>
<keyword evidence="19" id="KW-1185">Reference proteome</keyword>
<dbReference type="GO" id="GO:0061630">
    <property type="term" value="F:ubiquitin protein ligase activity"/>
    <property type="evidence" value="ECO:0000318"/>
    <property type="project" value="GO_Central"/>
</dbReference>
<dbReference type="GeneID" id="589164"/>
<feature type="domain" description="SH3" evidence="16">
    <location>
        <begin position="187"/>
        <end position="249"/>
    </location>
</feature>
<dbReference type="InterPro" id="IPR050384">
    <property type="entry name" value="Endophilin_SH3RF"/>
</dbReference>
<feature type="compositionally biased region" description="Low complexity" evidence="15">
    <location>
        <begin position="1002"/>
        <end position="1012"/>
    </location>
</feature>
<feature type="compositionally biased region" description="Low complexity" evidence="15">
    <location>
        <begin position="664"/>
        <end position="676"/>
    </location>
</feature>
<keyword evidence="11" id="KW-0862">Zinc</keyword>
<evidence type="ECO:0000256" key="9">
    <source>
        <dbReference type="ARBA" id="ARBA00022771"/>
    </source>
</evidence>
<feature type="domain" description="RING-type" evidence="17">
    <location>
        <begin position="15"/>
        <end position="56"/>
    </location>
</feature>
<dbReference type="CTD" id="57630"/>
<keyword evidence="5 14" id="KW-0728">SH3 domain</keyword>
<feature type="region of interest" description="Disordered" evidence="15">
    <location>
        <begin position="261"/>
        <end position="326"/>
    </location>
</feature>
<dbReference type="SMART" id="SM00184">
    <property type="entry name" value="RING"/>
    <property type="match status" value="1"/>
</dbReference>
<feature type="region of interest" description="Disordered" evidence="15">
    <location>
        <begin position="359"/>
        <end position="439"/>
    </location>
</feature>
<evidence type="ECO:0000259" key="17">
    <source>
        <dbReference type="PROSITE" id="PS50089"/>
    </source>
</evidence>
<evidence type="ECO:0000256" key="7">
    <source>
        <dbReference type="ARBA" id="ARBA00022723"/>
    </source>
</evidence>
<feature type="compositionally biased region" description="Polar residues" evidence="15">
    <location>
        <begin position="108"/>
        <end position="118"/>
    </location>
</feature>
<dbReference type="PANTHER" id="PTHR14167:SF51">
    <property type="entry name" value="RING-TYPE E3 UBIQUITIN TRANSFERASE"/>
    <property type="match status" value="1"/>
</dbReference>
<feature type="region of interest" description="Disordered" evidence="15">
    <location>
        <begin position="502"/>
        <end position="582"/>
    </location>
</feature>
<dbReference type="EnsemblMetazoa" id="XM_011672778">
    <property type="protein sequence ID" value="XP_011671080"/>
    <property type="gene ID" value="LOC589164"/>
</dbReference>
<feature type="region of interest" description="Disordered" evidence="15">
    <location>
        <begin position="635"/>
        <end position="725"/>
    </location>
</feature>
<evidence type="ECO:0000256" key="6">
    <source>
        <dbReference type="ARBA" id="ARBA00022679"/>
    </source>
</evidence>
<dbReference type="PROSITE" id="PS50089">
    <property type="entry name" value="ZF_RING_2"/>
    <property type="match status" value="1"/>
</dbReference>
<protein>
    <recommendedName>
        <fullName evidence="4">RING-type E3 ubiquitin transferase</fullName>
        <ecNumber evidence="4">2.3.2.27</ecNumber>
    </recommendedName>
</protein>
<dbReference type="AlphaFoldDB" id="A0A7M7HFC0"/>
<dbReference type="GO" id="GO:0032436">
    <property type="term" value="P:positive regulation of proteasomal ubiquitin-dependent protein catabolic process"/>
    <property type="evidence" value="ECO:0000318"/>
    <property type="project" value="GO_Central"/>
</dbReference>
<feature type="compositionally biased region" description="Gly residues" evidence="15">
    <location>
        <begin position="302"/>
        <end position="317"/>
    </location>
</feature>
<accession>A0A7M7HFC0</accession>
<evidence type="ECO:0000256" key="8">
    <source>
        <dbReference type="ARBA" id="ARBA00022737"/>
    </source>
</evidence>
<keyword evidence="6" id="KW-0808">Transferase</keyword>
<evidence type="ECO:0000313" key="18">
    <source>
        <dbReference type="EnsemblMetazoa" id="XP_011671080"/>
    </source>
</evidence>
<dbReference type="Proteomes" id="UP000007110">
    <property type="component" value="Unassembled WGS sequence"/>
</dbReference>
<feature type="compositionally biased region" description="Basic and acidic residues" evidence="15">
    <location>
        <begin position="783"/>
        <end position="793"/>
    </location>
</feature>
<dbReference type="Pfam" id="PF14604">
    <property type="entry name" value="SH3_9"/>
    <property type="match status" value="1"/>
</dbReference>
<keyword evidence="10" id="KW-0833">Ubl conjugation pathway</keyword>
<dbReference type="RefSeq" id="XP_011671080.1">
    <property type="nucleotide sequence ID" value="XM_011672778.2"/>
</dbReference>
<dbReference type="PROSITE" id="PS00518">
    <property type="entry name" value="ZF_RING_1"/>
    <property type="match status" value="1"/>
</dbReference>
<dbReference type="InterPro" id="IPR001452">
    <property type="entry name" value="SH3_domain"/>
</dbReference>
<keyword evidence="9 13" id="KW-0863">Zinc-finger</keyword>
<dbReference type="SMART" id="SM00326">
    <property type="entry name" value="SH3"/>
    <property type="match status" value="4"/>
</dbReference>
<dbReference type="KEGG" id="spu:589164"/>
<feature type="compositionally biased region" description="Low complexity" evidence="15">
    <location>
        <begin position="374"/>
        <end position="391"/>
    </location>
</feature>
<dbReference type="InterPro" id="IPR036028">
    <property type="entry name" value="SH3-like_dom_sf"/>
</dbReference>
<evidence type="ECO:0000313" key="19">
    <source>
        <dbReference type="Proteomes" id="UP000007110"/>
    </source>
</evidence>
<dbReference type="CDD" id="cd11786">
    <property type="entry name" value="SH3_SH3RF_1"/>
    <property type="match status" value="1"/>
</dbReference>
<feature type="compositionally biased region" description="Low complexity" evidence="15">
    <location>
        <begin position="944"/>
        <end position="988"/>
    </location>
</feature>
<feature type="compositionally biased region" description="Low complexity" evidence="15">
    <location>
        <begin position="510"/>
        <end position="566"/>
    </location>
</feature>
<evidence type="ECO:0000256" key="3">
    <source>
        <dbReference type="ARBA" id="ARBA00008649"/>
    </source>
</evidence>
<feature type="compositionally biased region" description="Polar residues" evidence="15">
    <location>
        <begin position="681"/>
        <end position="697"/>
    </location>
</feature>
<dbReference type="CDD" id="cd16750">
    <property type="entry name" value="RING-HC_SH3RF3"/>
    <property type="match status" value="1"/>
</dbReference>
<dbReference type="CDD" id="cd11787">
    <property type="entry name" value="SH3_SH3RF_2"/>
    <property type="match status" value="1"/>
</dbReference>
<reference evidence="18" key="2">
    <citation type="submission" date="2021-01" db="UniProtKB">
        <authorList>
            <consortium name="EnsemblMetazoa"/>
        </authorList>
    </citation>
    <scope>IDENTIFICATION</scope>
</reference>
<dbReference type="SUPFAM" id="SSF57850">
    <property type="entry name" value="RING/U-box"/>
    <property type="match status" value="1"/>
</dbReference>
<sequence length="1076" mass="112075">MNGMDEQSIFDILECSVCLERLDATSRVLPCQHTFCQRCLQQILNTRGELRCPECRDLAPHQKVTDLPTNILLVRLLDGMKRPAPPSPKTGASTTGSSGGSVGKSNGQAESTSASRSGVSKIPGPNQPCAKTLYNYDGQESGDLSFNKGAIVLLLKRIDDNWYHGELDGSRGFFPASYVEVLTPLPPDPPQCKALYDFDVNEQEEKDCLTFNKDEVLMVIRRVDDNWIEGQRGDKIGIFPISFVELNDTAKGLVVVNEGATGGDGSGHESGSSSKNKSSNKRHSFTSMLGVQLRSKDSQDRGSGGTSGGGGSGGGNGTSPNNRHSMEISSPVLLRSSNPTAATLIEAKAAAAVAAAVATGGPSPASSPSPSSSPLPVATASGSSTQTASGGSRKKPAPLTLINQPAAGGLPPNSPTMFASGGPATPTHLAAQDPPSSPKPKVEVYVAMFNYKPLNPDEIELRKGECYTVTEKCKDGWFKGLSVSSGQIGVFPGNYMQVYRHDRQEKQKKAAASSSASSSSTSSSSTFASSSLSTPSSASAPRSATASSHTTAPNSGVAGQSASSGAGEKKAHHHDGQKTVAQLQGERAALRMHYQGATQGAVSRPIQAPPQTRLNERHPQGSPPTVGVETARQGGVVGSPAMAGSWPGNAPPTGASVGNRQVHTAVQTTNANAQTVRPRTVNPTAATSTSYPNASQPGSPPVSHGIRTHGGVPPGATGLADTSNVQPGVPVRQACSQMVFPHQVVRQFSHPSDLTLNVAPAKTKRVPVPSSAQTGGPMLAIRHPVDKPRRFSESDQLSSARPTSSSSSSSSTSRQAAAANRNNLAPINTTTSTFTSSKSGLHAHPPPISPLHAGTFLFSKHVGLLSGDGVGQAQVGANSGCRTPPPTLNTSPPQVRGHRRRSGSMPSQFTLAHKADKKEKKERKSKKPSNKHVTSNEAPELGGTRTTSPSRSAIRTTTSATQSPNSSKSSSPENQQGEAPAAETPAGAVTGGGEGARGGTETGAAAAEQTPPKTTPLLRERYRVIVPYPPTTDAELELKIGDSVFVHKKRDDGWFKGTLLRTGKTGLFPGSFAEPY</sequence>
<evidence type="ECO:0000256" key="10">
    <source>
        <dbReference type="ARBA" id="ARBA00022786"/>
    </source>
</evidence>
<evidence type="ECO:0000256" key="1">
    <source>
        <dbReference type="ARBA" id="ARBA00000900"/>
    </source>
</evidence>
<dbReference type="InterPro" id="IPR028502">
    <property type="entry name" value="SH3RF3_RING-HC_Zfn"/>
</dbReference>
<dbReference type="OMA" id="HKQRRFL"/>
<dbReference type="InterPro" id="IPR013083">
    <property type="entry name" value="Znf_RING/FYVE/PHD"/>
</dbReference>
<feature type="compositionally biased region" description="Low complexity" evidence="15">
    <location>
        <begin position="796"/>
        <end position="839"/>
    </location>
</feature>
<reference evidence="19" key="1">
    <citation type="submission" date="2015-02" db="EMBL/GenBank/DDBJ databases">
        <title>Genome sequencing for Strongylocentrotus purpuratus.</title>
        <authorList>
            <person name="Murali S."/>
            <person name="Liu Y."/>
            <person name="Vee V."/>
            <person name="English A."/>
            <person name="Wang M."/>
            <person name="Skinner E."/>
            <person name="Han Y."/>
            <person name="Muzny D.M."/>
            <person name="Worley K.C."/>
            <person name="Gibbs R.A."/>
        </authorList>
    </citation>
    <scope>NUCLEOTIDE SEQUENCE</scope>
</reference>
<dbReference type="InterPro" id="IPR001841">
    <property type="entry name" value="Znf_RING"/>
</dbReference>
<dbReference type="Pfam" id="PF13923">
    <property type="entry name" value="zf-C3HC4_2"/>
    <property type="match status" value="1"/>
</dbReference>
<dbReference type="PANTHER" id="PTHR14167">
    <property type="entry name" value="SH3 DOMAIN-CONTAINING"/>
    <property type="match status" value="1"/>
</dbReference>
<feature type="compositionally biased region" description="Basic residues" evidence="15">
    <location>
        <begin position="920"/>
        <end position="930"/>
    </location>
</feature>
<evidence type="ECO:0000256" key="11">
    <source>
        <dbReference type="ARBA" id="ARBA00022833"/>
    </source>
</evidence>
<comment type="pathway">
    <text evidence="2">Protein modification; protein ubiquitination.</text>
</comment>
<comment type="catalytic activity">
    <reaction evidence="1">
        <text>S-ubiquitinyl-[E2 ubiquitin-conjugating enzyme]-L-cysteine + [acceptor protein]-L-lysine = [E2 ubiquitin-conjugating enzyme]-L-cysteine + N(6)-ubiquitinyl-[acceptor protein]-L-lysine.</text>
        <dbReference type="EC" id="2.3.2.27"/>
    </reaction>
</comment>
<evidence type="ECO:0000256" key="15">
    <source>
        <dbReference type="SAM" id="MobiDB-lite"/>
    </source>
</evidence>
<evidence type="ECO:0000256" key="13">
    <source>
        <dbReference type="PROSITE-ProRule" id="PRU00175"/>
    </source>
</evidence>
<evidence type="ECO:0000256" key="14">
    <source>
        <dbReference type="PROSITE-ProRule" id="PRU00192"/>
    </source>
</evidence>
<evidence type="ECO:0000256" key="5">
    <source>
        <dbReference type="ARBA" id="ARBA00022443"/>
    </source>
</evidence>
<dbReference type="SUPFAM" id="SSF50044">
    <property type="entry name" value="SH3-domain"/>
    <property type="match status" value="4"/>
</dbReference>
<feature type="region of interest" description="Disordered" evidence="15">
    <location>
        <begin position="80"/>
        <end position="126"/>
    </location>
</feature>
<feature type="domain" description="SH3" evidence="16">
    <location>
        <begin position="1017"/>
        <end position="1076"/>
    </location>
</feature>
<dbReference type="CDD" id="cd11785">
    <property type="entry name" value="SH3_SH3RF_C"/>
    <property type="match status" value="1"/>
</dbReference>
<comment type="similarity">
    <text evidence="3">Belongs to the SH3RF family.</text>
</comment>
<feature type="region of interest" description="Disordered" evidence="15">
    <location>
        <begin position="875"/>
        <end position="1016"/>
    </location>
</feature>
<dbReference type="UniPathway" id="UPA00143"/>
<feature type="region of interest" description="Disordered" evidence="15">
    <location>
        <begin position="764"/>
        <end position="846"/>
    </location>
</feature>
<dbReference type="InterPro" id="IPR035816">
    <property type="entry name" value="SH3RF1/SH3RF3_SH3_4"/>
</dbReference>
<dbReference type="InterPro" id="IPR017907">
    <property type="entry name" value="Znf_RING_CS"/>
</dbReference>
<dbReference type="Pfam" id="PF00018">
    <property type="entry name" value="SH3_1"/>
    <property type="match status" value="3"/>
</dbReference>
<dbReference type="FunFam" id="3.30.40.10:FF:000077">
    <property type="entry name" value="E3 ubiquitin-protein ligase SH3RF1 isoform X1"/>
    <property type="match status" value="1"/>
</dbReference>
<feature type="domain" description="SH3" evidence="16">
    <location>
        <begin position="125"/>
        <end position="184"/>
    </location>
</feature>
<dbReference type="GO" id="GO:0046330">
    <property type="term" value="P:positive regulation of JNK cascade"/>
    <property type="evidence" value="ECO:0000318"/>
    <property type="project" value="GO_Central"/>
</dbReference>
<evidence type="ECO:0000256" key="12">
    <source>
        <dbReference type="ARBA" id="ARBA00022843"/>
    </source>
</evidence>
<dbReference type="PROSITE" id="PS50002">
    <property type="entry name" value="SH3"/>
    <property type="match status" value="4"/>
</dbReference>
<keyword evidence="7" id="KW-0479">Metal-binding</keyword>
<dbReference type="InParanoid" id="A0A7M7HFC0"/>
<organism evidence="18 19">
    <name type="scientific">Strongylocentrotus purpuratus</name>
    <name type="common">Purple sea urchin</name>
    <dbReference type="NCBI Taxonomy" id="7668"/>
    <lineage>
        <taxon>Eukaryota</taxon>
        <taxon>Metazoa</taxon>
        <taxon>Echinodermata</taxon>
        <taxon>Eleutherozoa</taxon>
        <taxon>Echinozoa</taxon>
        <taxon>Echinoidea</taxon>
        <taxon>Euechinoidea</taxon>
        <taxon>Echinacea</taxon>
        <taxon>Camarodonta</taxon>
        <taxon>Echinidea</taxon>
        <taxon>Strongylocentrotidae</taxon>
        <taxon>Strongylocentrotus</taxon>
    </lineage>
</organism>
<dbReference type="CDD" id="cd11783">
    <property type="entry name" value="SH3_SH3RF_3"/>
    <property type="match status" value="1"/>
</dbReference>
<evidence type="ECO:0000256" key="2">
    <source>
        <dbReference type="ARBA" id="ARBA00004906"/>
    </source>
</evidence>
<evidence type="ECO:0000259" key="16">
    <source>
        <dbReference type="PROSITE" id="PS50002"/>
    </source>
</evidence>
<dbReference type="Gene3D" id="3.30.40.10">
    <property type="entry name" value="Zinc/RING finger domain, C3HC4 (zinc finger)"/>
    <property type="match status" value="1"/>
</dbReference>
<evidence type="ECO:0000256" key="4">
    <source>
        <dbReference type="ARBA" id="ARBA00012483"/>
    </source>
</evidence>
<keyword evidence="12" id="KW-0832">Ubl conjugation</keyword>
<name>A0A7M7HFC0_STRPU</name>
<feature type="domain" description="SH3" evidence="16">
    <location>
        <begin position="440"/>
        <end position="501"/>
    </location>
</feature>
<proteinExistence type="inferred from homology"/>